<dbReference type="InterPro" id="IPR027473">
    <property type="entry name" value="L-asparaginase_C"/>
</dbReference>
<dbReference type="PROSITE" id="PS00144">
    <property type="entry name" value="ASN_GLN_ASE_1"/>
    <property type="match status" value="1"/>
</dbReference>
<organism evidence="11 12">
    <name type="scientific">Corynebacterium macclintockiae</name>
    <dbReference type="NCBI Taxonomy" id="2913501"/>
    <lineage>
        <taxon>Bacteria</taxon>
        <taxon>Bacillati</taxon>
        <taxon>Actinomycetota</taxon>
        <taxon>Actinomycetes</taxon>
        <taxon>Mycobacteriales</taxon>
        <taxon>Corynebacteriaceae</taxon>
        <taxon>Corynebacterium</taxon>
    </lineage>
</organism>
<comment type="similarity">
    <text evidence="1">Belongs to the asparaginase 1 family.</text>
</comment>
<dbReference type="Pfam" id="PF00710">
    <property type="entry name" value="Asparaginase"/>
    <property type="match status" value="1"/>
</dbReference>
<dbReference type="SMART" id="SM00870">
    <property type="entry name" value="Asparaginase"/>
    <property type="match status" value="1"/>
</dbReference>
<evidence type="ECO:0000313" key="12">
    <source>
        <dbReference type="Proteomes" id="UP001146505"/>
    </source>
</evidence>
<evidence type="ECO:0000313" key="11">
    <source>
        <dbReference type="EMBL" id="MCZ9305310.1"/>
    </source>
</evidence>
<dbReference type="Proteomes" id="UP001146505">
    <property type="component" value="Unassembled WGS sequence"/>
</dbReference>
<feature type="domain" description="Asparaginase/glutaminase C-terminal" evidence="10">
    <location>
        <begin position="218"/>
        <end position="344"/>
    </location>
</feature>
<dbReference type="AlphaFoldDB" id="A0A9X3M702"/>
<reference evidence="11" key="1">
    <citation type="submission" date="2022-02" db="EMBL/GenBank/DDBJ databases">
        <title>Corynebacterium sp. from urogenital microbiome.</title>
        <authorList>
            <person name="Cappelli E.A."/>
            <person name="Ribeiro T.G."/>
            <person name="Peixe L."/>
        </authorList>
    </citation>
    <scope>NUCLEOTIDE SEQUENCE</scope>
    <source>
        <strain evidence="11">C9Ua_112</strain>
    </source>
</reference>
<evidence type="ECO:0000259" key="9">
    <source>
        <dbReference type="Pfam" id="PF00710"/>
    </source>
</evidence>
<dbReference type="PROSITE" id="PS51257">
    <property type="entry name" value="PROKAR_LIPOPROTEIN"/>
    <property type="match status" value="1"/>
</dbReference>
<keyword evidence="12" id="KW-1185">Reference proteome</keyword>
<dbReference type="RefSeq" id="WP_269955023.1">
    <property type="nucleotide sequence ID" value="NZ_JAKMUV010000008.1"/>
</dbReference>
<dbReference type="EC" id="3.5.1.1" evidence="2"/>
<evidence type="ECO:0000256" key="6">
    <source>
        <dbReference type="PROSITE-ProRule" id="PRU10099"/>
    </source>
</evidence>
<dbReference type="InterPro" id="IPR027475">
    <property type="entry name" value="Asparaginase/glutaminase_AS2"/>
</dbReference>
<dbReference type="InterPro" id="IPR036152">
    <property type="entry name" value="Asp/glu_Ase-like_sf"/>
</dbReference>
<dbReference type="PANTHER" id="PTHR11707">
    <property type="entry name" value="L-ASPARAGINASE"/>
    <property type="match status" value="1"/>
</dbReference>
<comment type="caution">
    <text evidence="11">The sequence shown here is derived from an EMBL/GenBank/DDBJ whole genome shotgun (WGS) entry which is preliminary data.</text>
</comment>
<dbReference type="GeneID" id="301813335"/>
<dbReference type="InterPro" id="IPR027474">
    <property type="entry name" value="L-asparaginase_N"/>
</dbReference>
<dbReference type="GO" id="GO:0006520">
    <property type="term" value="P:amino acid metabolic process"/>
    <property type="evidence" value="ECO:0007669"/>
    <property type="project" value="InterPro"/>
</dbReference>
<dbReference type="InterPro" id="IPR020827">
    <property type="entry name" value="Asparaginase/glutaminase_AS1"/>
</dbReference>
<feature type="region of interest" description="Disordered" evidence="8">
    <location>
        <begin position="179"/>
        <end position="214"/>
    </location>
</feature>
<feature type="active site" evidence="7">
    <location>
        <position position="94"/>
    </location>
</feature>
<evidence type="ECO:0000259" key="10">
    <source>
        <dbReference type="Pfam" id="PF17763"/>
    </source>
</evidence>
<feature type="active site" evidence="6">
    <location>
        <position position="20"/>
    </location>
</feature>
<gene>
    <name evidence="11" type="ORF">L8U58_07205</name>
</gene>
<dbReference type="Gene3D" id="3.40.50.1170">
    <property type="entry name" value="L-asparaginase, N-terminal domain"/>
    <property type="match status" value="1"/>
</dbReference>
<dbReference type="SUPFAM" id="SSF53774">
    <property type="entry name" value="Glutaminase/Asparaginase"/>
    <property type="match status" value="1"/>
</dbReference>
<evidence type="ECO:0000256" key="1">
    <source>
        <dbReference type="ARBA" id="ARBA00010518"/>
    </source>
</evidence>
<dbReference type="PROSITE" id="PS00917">
    <property type="entry name" value="ASN_GLN_ASE_2"/>
    <property type="match status" value="1"/>
</dbReference>
<evidence type="ECO:0000256" key="5">
    <source>
        <dbReference type="PIRSR" id="PIRSR001220-2"/>
    </source>
</evidence>
<feature type="binding site" evidence="5">
    <location>
        <position position="62"/>
    </location>
    <ligand>
        <name>substrate</name>
    </ligand>
</feature>
<dbReference type="InterPro" id="IPR006034">
    <property type="entry name" value="Asparaginase/glutaminase-like"/>
</dbReference>
<feature type="active site" description="O-isoaspartyl threonine intermediate" evidence="4">
    <location>
        <position position="20"/>
    </location>
</feature>
<accession>A0A9X3M702</accession>
<protein>
    <recommendedName>
        <fullName evidence="2">asparaginase</fullName>
        <ecNumber evidence="2">3.5.1.1</ecNumber>
    </recommendedName>
</protein>
<dbReference type="Pfam" id="PF17763">
    <property type="entry name" value="Asparaginase_C"/>
    <property type="match status" value="1"/>
</dbReference>
<dbReference type="PIRSF" id="PIRSF001220">
    <property type="entry name" value="L-ASNase_gatD"/>
    <property type="match status" value="1"/>
</dbReference>
<comment type="catalytic activity">
    <reaction evidence="3">
        <text>L-asparagine + H2O = L-aspartate + NH4(+)</text>
        <dbReference type="Rhea" id="RHEA:21016"/>
        <dbReference type="ChEBI" id="CHEBI:15377"/>
        <dbReference type="ChEBI" id="CHEBI:28938"/>
        <dbReference type="ChEBI" id="CHEBI:29991"/>
        <dbReference type="ChEBI" id="CHEBI:58048"/>
        <dbReference type="EC" id="3.5.1.1"/>
    </reaction>
</comment>
<evidence type="ECO:0000256" key="3">
    <source>
        <dbReference type="ARBA" id="ARBA00049366"/>
    </source>
</evidence>
<dbReference type="PIRSF" id="PIRSF500176">
    <property type="entry name" value="L_ASNase"/>
    <property type="match status" value="1"/>
</dbReference>
<dbReference type="PANTHER" id="PTHR11707:SF28">
    <property type="entry name" value="60 KDA LYSOPHOSPHOLIPASE"/>
    <property type="match status" value="1"/>
</dbReference>
<dbReference type="EMBL" id="JAKMUV010000008">
    <property type="protein sequence ID" value="MCZ9305310.1"/>
    <property type="molecule type" value="Genomic_DNA"/>
</dbReference>
<dbReference type="PRINTS" id="PR00139">
    <property type="entry name" value="ASNGLNASE"/>
</dbReference>
<dbReference type="InterPro" id="IPR037152">
    <property type="entry name" value="L-asparaginase_N_sf"/>
</dbReference>
<dbReference type="PROSITE" id="PS51732">
    <property type="entry name" value="ASN_GLN_ASE_3"/>
    <property type="match status" value="1"/>
</dbReference>
<dbReference type="GO" id="GO:0004067">
    <property type="term" value="F:asparaginase activity"/>
    <property type="evidence" value="ECO:0007669"/>
    <property type="project" value="UniProtKB-UniRule"/>
</dbReference>
<proteinExistence type="inferred from homology"/>
<feature type="binding site" evidence="5">
    <location>
        <begin position="94"/>
        <end position="95"/>
    </location>
    <ligand>
        <name>substrate</name>
    </ligand>
</feature>
<evidence type="ECO:0000256" key="7">
    <source>
        <dbReference type="PROSITE-ProRule" id="PRU10100"/>
    </source>
</evidence>
<name>A0A9X3M702_9CORY</name>
<dbReference type="InterPro" id="IPR040919">
    <property type="entry name" value="Asparaginase_C"/>
</dbReference>
<dbReference type="SFLD" id="SFLDS00057">
    <property type="entry name" value="Glutaminase/Asparaginase"/>
    <property type="match status" value="1"/>
</dbReference>
<evidence type="ECO:0000256" key="8">
    <source>
        <dbReference type="SAM" id="MobiDB-lite"/>
    </source>
</evidence>
<evidence type="ECO:0000256" key="2">
    <source>
        <dbReference type="ARBA" id="ARBA00012920"/>
    </source>
</evidence>
<dbReference type="Gene3D" id="3.40.50.40">
    <property type="match status" value="1"/>
</dbReference>
<sequence>MTSTPSRNCLQIPVLGTGGTISCTHSPEGDLVPTLTCADIVRQAHVPQGFEALPHDIMSIDSSSITLPQIDQLVAHIARFYSPTPAGIVVLHGTDTMEESALAAACALELPCPVVFTGAQRPGDDAAPDGPANLSRAFAALASGELSPDVHIVFGDAILPARGAYKAHTTAETAFRNALADSGQEAPSPGSEGTGSGSAETEPEPTSASAPPRIAGLNVPIVTTFAGDDGLLIRALRERDGAGSDRDGAVPERDGAVHGLVLAAMGSGNIPTAVAAELSAWRADRSAQAGELPVVVCSRVPTGGVSFVYGGSGGGAQLARDGLRSGGALRPSQARIELLYEIARGR</sequence>
<evidence type="ECO:0000256" key="4">
    <source>
        <dbReference type="PIRSR" id="PIRSR001220-1"/>
    </source>
</evidence>
<feature type="domain" description="L-asparaginase N-terminal" evidence="9">
    <location>
        <begin position="12"/>
        <end position="177"/>
    </location>
</feature>